<evidence type="ECO:0000313" key="4">
    <source>
        <dbReference type="Proteomes" id="UP000799424"/>
    </source>
</evidence>
<dbReference type="EMBL" id="MU006228">
    <property type="protein sequence ID" value="KAF2825235.1"/>
    <property type="molecule type" value="Genomic_DNA"/>
</dbReference>
<evidence type="ECO:0000256" key="1">
    <source>
        <dbReference type="PROSITE-ProRule" id="PRU00023"/>
    </source>
</evidence>
<keyword evidence="1" id="KW-0040">ANK repeat</keyword>
<evidence type="ECO:0000313" key="3">
    <source>
        <dbReference type="EMBL" id="KAF2825235.1"/>
    </source>
</evidence>
<keyword evidence="4" id="KW-1185">Reference proteome</keyword>
<dbReference type="OrthoDB" id="3182339at2759"/>
<gene>
    <name evidence="3" type="ORF">CC86DRAFT_407458</name>
</gene>
<dbReference type="InterPro" id="IPR036770">
    <property type="entry name" value="Ankyrin_rpt-contain_sf"/>
</dbReference>
<organism evidence="3 4">
    <name type="scientific">Ophiobolus disseminans</name>
    <dbReference type="NCBI Taxonomy" id="1469910"/>
    <lineage>
        <taxon>Eukaryota</taxon>
        <taxon>Fungi</taxon>
        <taxon>Dikarya</taxon>
        <taxon>Ascomycota</taxon>
        <taxon>Pezizomycotina</taxon>
        <taxon>Dothideomycetes</taxon>
        <taxon>Pleosporomycetidae</taxon>
        <taxon>Pleosporales</taxon>
        <taxon>Pleosporineae</taxon>
        <taxon>Phaeosphaeriaceae</taxon>
        <taxon>Ophiobolus</taxon>
    </lineage>
</organism>
<dbReference type="SUPFAM" id="SSF48403">
    <property type="entry name" value="Ankyrin repeat"/>
    <property type="match status" value="4"/>
</dbReference>
<feature type="compositionally biased region" description="Basic and acidic residues" evidence="2">
    <location>
        <begin position="1759"/>
        <end position="1783"/>
    </location>
</feature>
<feature type="repeat" description="ANK" evidence="1">
    <location>
        <begin position="1484"/>
        <end position="1516"/>
    </location>
</feature>
<dbReference type="PANTHER" id="PTHR24118:SF99">
    <property type="entry name" value="POTE ANKYRIN DOMAIN FAMILY MEMBER 3C-RELATED"/>
    <property type="match status" value="1"/>
</dbReference>
<reference evidence="3" key="1">
    <citation type="journal article" date="2020" name="Stud. Mycol.">
        <title>101 Dothideomycetes genomes: a test case for predicting lifestyles and emergence of pathogens.</title>
        <authorList>
            <person name="Haridas S."/>
            <person name="Albert R."/>
            <person name="Binder M."/>
            <person name="Bloem J."/>
            <person name="Labutti K."/>
            <person name="Salamov A."/>
            <person name="Andreopoulos B."/>
            <person name="Baker S."/>
            <person name="Barry K."/>
            <person name="Bills G."/>
            <person name="Bluhm B."/>
            <person name="Cannon C."/>
            <person name="Castanera R."/>
            <person name="Culley D."/>
            <person name="Daum C."/>
            <person name="Ezra D."/>
            <person name="Gonzalez J."/>
            <person name="Henrissat B."/>
            <person name="Kuo A."/>
            <person name="Liang C."/>
            <person name="Lipzen A."/>
            <person name="Lutzoni F."/>
            <person name="Magnuson J."/>
            <person name="Mondo S."/>
            <person name="Nolan M."/>
            <person name="Ohm R."/>
            <person name="Pangilinan J."/>
            <person name="Park H.-J."/>
            <person name="Ramirez L."/>
            <person name="Alfaro M."/>
            <person name="Sun H."/>
            <person name="Tritt A."/>
            <person name="Yoshinaga Y."/>
            <person name="Zwiers L.-H."/>
            <person name="Turgeon B."/>
            <person name="Goodwin S."/>
            <person name="Spatafora J."/>
            <person name="Crous P."/>
            <person name="Grigoriev I."/>
        </authorList>
    </citation>
    <scope>NUCLEOTIDE SEQUENCE</scope>
    <source>
        <strain evidence="3">CBS 113818</strain>
    </source>
</reference>
<name>A0A6A6ZY34_9PLEO</name>
<evidence type="ECO:0000256" key="2">
    <source>
        <dbReference type="SAM" id="MobiDB-lite"/>
    </source>
</evidence>
<feature type="compositionally biased region" description="Basic and acidic residues" evidence="2">
    <location>
        <begin position="1826"/>
        <end position="1842"/>
    </location>
</feature>
<feature type="region of interest" description="Disordered" evidence="2">
    <location>
        <begin position="1759"/>
        <end position="1844"/>
    </location>
</feature>
<dbReference type="InterPro" id="IPR002110">
    <property type="entry name" value="Ankyrin_rpt"/>
</dbReference>
<sequence>MLDLDRLYQLAREAGAHEKDFSPPVEPPGRDSIALSLEDKNAVKEKLVLQRRGSAYYKDPTKQARNLFRTKTKKAALNDFSDWTFNKAERFMQLNHEIRNKGHIGLAQAILLDNPEDPLDVDQVYKTDDQGNAFATGKPNGWLELVTERNDVPYIRLLCASGASQQSKNQAFGVALKHGAMGAVQELLRNHADPNFAGIDYFLHAVATDDKRLVRLFLTAIIPVLTEHLSHALILAVDRTDPDTVASLLAHGAEVDYRNGEALCTSIVREQFEEVATILLYSCGTISQLTLQCAIKAVCGITKTIAKHRFFELLFYAGAETDTLELEAQLLQAVECHDRPIVKLLIDHGTSPESNDAESLGVAIAAGKIDLVPMLLQGHISEKSISKALGEAAGLEDDEQYEIVMLALLEKGVHKDSLHKCLSEVVRRRLSPTLAAKLIGHGANSNYGEALCIRLALQQNDWNLLNTLLEASCEPTILVKVLPIAMAIQPRSECLHVVRSLLQKGISGKELHVALQTLARQASAVSDYQLMDLLIKRHASIDFRDSNGNCLCIAAANRDERALDLLVEGDPSPDTVSEALRNLPVSLAEPDAAEYEKSVRIIRAFLEKKARGEPVAQKLVVAVRDDHRSKILDLLLHYGADANYSKGSAVAEALRLPEAATLGKLCDRPGLSRETLTIQLPNALNPNGYDFRKASIIITTAASHGHKSVLDLPLLQEIKINGSRPEILDLLVNSGADPNYQHGEALRQAVAHADIRTTRLLLTAEPRKSTVAKAIPTAMQIKDVNIRYTLMQDLMAKGDADMYHDALVQTAREAEPDNLNHVQLLLQYGASPNFDNGAAVTEAIKARNIPLLNLFLANKLNAETLTNAFRLTVRQQCSQEERRELYKSLFTSKFTKFETSEALVETVRVSPFDIETATLLLSHGASVDLHSGVSLQTVAIAGSVDLLQIFLGTGPIQKSRDEAFVAAVRAGLHSDVRQAVYVPLLQAGVSVQFISWALLTATRNQVIDKSLLTLLVKFSASLDYEDGSALHDIVKTGDVEAVRIILEGSVSNKKTLNKAFEAAMDHESATRLAIAKQILEKQPGVFVEVLSRRLAWVVREKDSELLKLLMSYKPDVTHNHGESLVAAAQAGNAELTAILSTNKVPSATLNSSFEAMLQHRTIQKAPDGLKTASILLPLGIDQHLLDQALLDAFDDPINKVTRGVVELLSKYKPDFNGDDGKVFVLAACSDETDLFEKMASQLPSLDVIIPSLIQCFEGMQDDCETSSEGAVSEKDNVPEMVEFSENDEQTVEEQSTRPLQPTVEDVVDEAIEKDFEDHVEPAEAEGMNHKTYDPREVIGPDEEVLVVDDAENTTENESTPRSSMKRMPTEKRLIHYLQILEDHAGRGDRQLDDFIIFKALACFPNGHQLVQYLLDHGCSSNSKIQEVFDASHKLLKYELTTEPEQMNAVTWALSRTDPEISEEVILEILEGHRKADISFRTSITGATAAAIASAGGRDIVLQRLIELGADVSYPDRFEQSPSFYASRNGHLEIVRILHDAGAKRDEGSLQEAAREAYPDIVALLLASDHRADFPSGIHADARAGRTALEELCLYAAPGDDMDDWNDRIAQCIKQLLPGKIENGQNDKTMLHLALLNNRPVPVTRALLEFPMVWENINDATYLFRDEEGYFYSPTKYVETFCENASTATTEELLILLKAKKCIDRFYAHTVDQPTGAIGLPPHIAAAVEKEMRARHEHQEALQRQTDLAARQRAIEAEDYRRKAAEDKERHDILRRQQREREESDAQAFARKQEREKKHTQDIQRARQSAIVEENRLKQQGLASEASSRDAMRRSEQAAELSHKQHLASQEYSALQQKLSTEQSLISAREQAGKAEASRLQTMLNARKEAARYEADQRIRAAQSANGY</sequence>
<dbReference type="PANTHER" id="PTHR24118">
    <property type="entry name" value="POTE ANKYRIN DOMAIN"/>
    <property type="match status" value="1"/>
</dbReference>
<feature type="compositionally biased region" description="Basic and acidic residues" evidence="2">
    <location>
        <begin position="1790"/>
        <end position="1804"/>
    </location>
</feature>
<accession>A0A6A6ZY34</accession>
<dbReference type="PROSITE" id="PS50088">
    <property type="entry name" value="ANK_REPEAT"/>
    <property type="match status" value="1"/>
</dbReference>
<dbReference type="SMART" id="SM00248">
    <property type="entry name" value="ANK"/>
    <property type="match status" value="16"/>
</dbReference>
<dbReference type="Proteomes" id="UP000799424">
    <property type="component" value="Unassembled WGS sequence"/>
</dbReference>
<proteinExistence type="predicted"/>
<dbReference type="Gene3D" id="1.25.40.20">
    <property type="entry name" value="Ankyrin repeat-containing domain"/>
    <property type="match status" value="6"/>
</dbReference>
<dbReference type="Pfam" id="PF12796">
    <property type="entry name" value="Ank_2"/>
    <property type="match status" value="1"/>
</dbReference>
<protein>
    <submittedName>
        <fullName evidence="3">Uncharacterized protein</fullName>
    </submittedName>
</protein>